<dbReference type="Gene3D" id="1.25.40.10">
    <property type="entry name" value="Tetratricopeptide repeat domain"/>
    <property type="match status" value="2"/>
</dbReference>
<proteinExistence type="predicted"/>
<feature type="region of interest" description="Disordered" evidence="2">
    <location>
        <begin position="904"/>
        <end position="932"/>
    </location>
</feature>
<dbReference type="InterPro" id="IPR011990">
    <property type="entry name" value="TPR-like_helical_dom_sf"/>
</dbReference>
<evidence type="ECO:0000256" key="1">
    <source>
        <dbReference type="PROSITE-ProRule" id="PRU00708"/>
    </source>
</evidence>
<feature type="transmembrane region" description="Helical" evidence="3">
    <location>
        <begin position="867"/>
        <end position="891"/>
    </location>
</feature>
<feature type="repeat" description="PPR" evidence="1">
    <location>
        <begin position="298"/>
        <end position="332"/>
    </location>
</feature>
<dbReference type="InterPro" id="IPR029063">
    <property type="entry name" value="SAM-dependent_MTases_sf"/>
</dbReference>
<sequence length="989" mass="108718">MLQLLALQGSSQGVEISRLHSDRSVSGVEAARRGSWALAAAVFQRDGAYSAHSSGAVPALMSVFSKLRLWQDSLAVLREVRKVSVEVNVIIFSSSLASCSKIGLWTEAGCLLEEMAQFGVSSSAWTWNPTITACGRGLHWQHAVATLAPEILHHTSLYSNTFNAVISALATSRVWYASLDSFSAMETLRVAPDMTTYTSIADSVGSNLYWTRALQLFHQHVQSGLRMDAASVNAAISACEKSSMWQHSLGLLSKMSGWQLSRNAGSYNGAISACGKGFAWKIAVALLKEMAQSPLSPDTISFNAALNACDKSGQWVLAIDLLRRMQQDVVRADAITYTCVLGACEHSCRWELMHCLLHTVIDGGFDEWTRTDIDYVHYYQAGAPADCLKHLILCALLEHVVQDAESFLYIDTHAGSGLYDLRSEEAMRFENYRHGIDILASWEHTTALRTMHGFFSTLRKTNLALGEESLRYYPGSPAIAQSFLRPQDSALLFEASREVSKVLRDSLFQLREDVAASVLCANSYEWFANFAGGQEVLPVLPSSPSRVAALVDPPYDSASSSDKWNLFLVKHLTIKWPSSCILLWCPYISDLQMTRFQHRLINLQVGEILAAEIKVLTDSSSGDVIESRSAVLVINPPSAFDERLAGPCRGGPMFFNDLLSFRYGDAACAQCGAALRFAAYAALECTEWEQGSTCHFFLKVLGRVFPSVAEMIDACDVGQVGLVEGNEYLNTFWPQFPPTLSEDGVPAQIANPFYALPGDRSLYAFNGSSTVPPCGTNTIWMVFKEPLMISRAQRDLYRAALNLSAPSGFLRFAPPLASPPAGVVQPWNADLGMNTRLPQPQGSRQVLFFPMSNPPSQMPFDVTSGHFWGFFGIGLLLLSVFIGLLALAYLLCSGGARAKARARSKEVYNRSEDLAEDQQPLYRSSEPPLQTQMHRMPMPVPTQPQWPSNAGRGMMTRPQMPQMSGARAPMLTQPMNFGGAPQTRFAMRH</sequence>
<dbReference type="InterPro" id="IPR036398">
    <property type="entry name" value="CA_dom_sf"/>
</dbReference>
<dbReference type="PANTHER" id="PTHR47938:SF35">
    <property type="entry name" value="PENTATRICOPEPTIDE REPEAT-CONTAINING PROTEIN 4, MITOCHONDRIAL-RELATED"/>
    <property type="match status" value="1"/>
</dbReference>
<dbReference type="Proteomes" id="UP000604046">
    <property type="component" value="Unassembled WGS sequence"/>
</dbReference>
<keyword evidence="3" id="KW-0472">Membrane</keyword>
<dbReference type="Pfam" id="PF00194">
    <property type="entry name" value="Carb_anhydrase"/>
    <property type="match status" value="1"/>
</dbReference>
<dbReference type="OrthoDB" id="429145at2759"/>
<dbReference type="GO" id="GO:0003729">
    <property type="term" value="F:mRNA binding"/>
    <property type="evidence" value="ECO:0007669"/>
    <property type="project" value="TreeGrafter"/>
</dbReference>
<comment type="caution">
    <text evidence="5">The sequence shown here is derived from an EMBL/GenBank/DDBJ whole genome shotgun (WGS) entry which is preliminary data.</text>
</comment>
<dbReference type="InterPro" id="IPR007473">
    <property type="entry name" value="RlmJ"/>
</dbReference>
<accession>A0A812R1Q5</accession>
<evidence type="ECO:0000259" key="4">
    <source>
        <dbReference type="Pfam" id="PF00194"/>
    </source>
</evidence>
<dbReference type="InterPro" id="IPR002885">
    <property type="entry name" value="PPR_rpt"/>
</dbReference>
<reference evidence="5" key="1">
    <citation type="submission" date="2021-02" db="EMBL/GenBank/DDBJ databases">
        <authorList>
            <person name="Dougan E. K."/>
            <person name="Rhodes N."/>
            <person name="Thang M."/>
            <person name="Chan C."/>
        </authorList>
    </citation>
    <scope>NUCLEOTIDE SEQUENCE</scope>
</reference>
<evidence type="ECO:0000313" key="5">
    <source>
        <dbReference type="EMBL" id="CAE7414863.1"/>
    </source>
</evidence>
<keyword evidence="3" id="KW-1133">Transmembrane helix</keyword>
<dbReference type="PROSITE" id="PS51375">
    <property type="entry name" value="PPR"/>
    <property type="match status" value="1"/>
</dbReference>
<dbReference type="Pfam" id="PF13812">
    <property type="entry name" value="PPR_3"/>
    <property type="match status" value="1"/>
</dbReference>
<dbReference type="Gene3D" id="3.40.50.150">
    <property type="entry name" value="Vaccinia Virus protein VP39"/>
    <property type="match status" value="1"/>
</dbReference>
<protein>
    <submittedName>
        <fullName evidence="5">RlmJ protein</fullName>
    </submittedName>
</protein>
<organism evidence="5 6">
    <name type="scientific">Symbiodinium natans</name>
    <dbReference type="NCBI Taxonomy" id="878477"/>
    <lineage>
        <taxon>Eukaryota</taxon>
        <taxon>Sar</taxon>
        <taxon>Alveolata</taxon>
        <taxon>Dinophyceae</taxon>
        <taxon>Suessiales</taxon>
        <taxon>Symbiodiniaceae</taxon>
        <taxon>Symbiodinium</taxon>
    </lineage>
</organism>
<keyword evidence="6" id="KW-1185">Reference proteome</keyword>
<dbReference type="Gene3D" id="3.10.200.10">
    <property type="entry name" value="Alpha carbonic anhydrase"/>
    <property type="match status" value="1"/>
</dbReference>
<dbReference type="InterPro" id="IPR001148">
    <property type="entry name" value="CA_dom"/>
</dbReference>
<feature type="compositionally biased region" description="Basic and acidic residues" evidence="2">
    <location>
        <begin position="904"/>
        <end position="913"/>
    </location>
</feature>
<dbReference type="GO" id="GO:0008649">
    <property type="term" value="F:rRNA methyltransferase activity"/>
    <property type="evidence" value="ECO:0007669"/>
    <property type="project" value="InterPro"/>
</dbReference>
<name>A0A812R1Q5_9DINO</name>
<dbReference type="PANTHER" id="PTHR47938">
    <property type="entry name" value="RESPIRATORY COMPLEX I CHAPERONE (CIA84), PUTATIVE (AFU_ORTHOLOGUE AFUA_2G06020)-RELATED"/>
    <property type="match status" value="1"/>
</dbReference>
<dbReference type="Pfam" id="PF04378">
    <property type="entry name" value="RsmJ"/>
    <property type="match status" value="1"/>
</dbReference>
<feature type="domain" description="Alpha-carbonic anhydrase" evidence="4">
    <location>
        <begin position="760"/>
        <end position="847"/>
    </location>
</feature>
<evidence type="ECO:0000313" key="6">
    <source>
        <dbReference type="Proteomes" id="UP000604046"/>
    </source>
</evidence>
<dbReference type="AlphaFoldDB" id="A0A812R1Q5"/>
<dbReference type="EMBL" id="CAJNDS010002292">
    <property type="protein sequence ID" value="CAE7414863.1"/>
    <property type="molecule type" value="Genomic_DNA"/>
</dbReference>
<dbReference type="SUPFAM" id="SSF53335">
    <property type="entry name" value="S-adenosyl-L-methionine-dependent methyltransferases"/>
    <property type="match status" value="1"/>
</dbReference>
<keyword evidence="3" id="KW-0812">Transmembrane</keyword>
<evidence type="ECO:0000256" key="2">
    <source>
        <dbReference type="SAM" id="MobiDB-lite"/>
    </source>
</evidence>
<dbReference type="GO" id="GO:0070475">
    <property type="term" value="P:rRNA base methylation"/>
    <property type="evidence" value="ECO:0007669"/>
    <property type="project" value="InterPro"/>
</dbReference>
<evidence type="ECO:0000256" key="3">
    <source>
        <dbReference type="SAM" id="Phobius"/>
    </source>
</evidence>
<gene>
    <name evidence="5" type="primary">rlmJ</name>
    <name evidence="5" type="ORF">SNAT2548_LOCUS22555</name>
</gene>
<dbReference type="SUPFAM" id="SSF51069">
    <property type="entry name" value="Carbonic anhydrase"/>
    <property type="match status" value="1"/>
</dbReference>